<dbReference type="Pfam" id="PF20147">
    <property type="entry name" value="Crinkler"/>
    <property type="match status" value="1"/>
</dbReference>
<reference evidence="7" key="2">
    <citation type="submission" date="2015-01" db="EMBL/GenBank/DDBJ databases">
        <title>Evolutionary Origins and Diversification of the Mycorrhizal Mutualists.</title>
        <authorList>
            <consortium name="DOE Joint Genome Institute"/>
            <consortium name="Mycorrhizal Genomics Consortium"/>
            <person name="Kohler A."/>
            <person name="Kuo A."/>
            <person name="Nagy L.G."/>
            <person name="Floudas D."/>
            <person name="Copeland A."/>
            <person name="Barry K.W."/>
            <person name="Cichocki N."/>
            <person name="Veneault-Fourrey C."/>
            <person name="LaButti K."/>
            <person name="Lindquist E.A."/>
            <person name="Lipzen A."/>
            <person name="Lundell T."/>
            <person name="Morin E."/>
            <person name="Murat C."/>
            <person name="Riley R."/>
            <person name="Ohm R."/>
            <person name="Sun H."/>
            <person name="Tunlid A."/>
            <person name="Henrissat B."/>
            <person name="Grigoriev I.V."/>
            <person name="Hibbett D.S."/>
            <person name="Martin F."/>
        </authorList>
    </citation>
    <scope>NUCLEOTIDE SEQUENCE [LARGE SCALE GENOMIC DNA]</scope>
    <source>
        <strain evidence="7">LaAM-08-1</strain>
    </source>
</reference>
<evidence type="ECO:0000256" key="1">
    <source>
        <dbReference type="ARBA" id="ARBA00004340"/>
    </source>
</evidence>
<dbReference type="HOGENOM" id="CLU_1602995_0_0_1"/>
<evidence type="ECO:0000313" key="7">
    <source>
        <dbReference type="Proteomes" id="UP000054477"/>
    </source>
</evidence>
<proteinExistence type="predicted"/>
<organism evidence="6 7">
    <name type="scientific">Laccaria amethystina LaAM-08-1</name>
    <dbReference type="NCBI Taxonomy" id="1095629"/>
    <lineage>
        <taxon>Eukaryota</taxon>
        <taxon>Fungi</taxon>
        <taxon>Dikarya</taxon>
        <taxon>Basidiomycota</taxon>
        <taxon>Agaricomycotina</taxon>
        <taxon>Agaricomycetes</taxon>
        <taxon>Agaricomycetidae</taxon>
        <taxon>Agaricales</taxon>
        <taxon>Agaricineae</taxon>
        <taxon>Hydnangiaceae</taxon>
        <taxon>Laccaria</taxon>
    </lineage>
</organism>
<dbReference type="AlphaFoldDB" id="A0A0C9X4I7"/>
<feature type="compositionally biased region" description="Low complexity" evidence="4">
    <location>
        <begin position="142"/>
        <end position="158"/>
    </location>
</feature>
<feature type="region of interest" description="Disordered" evidence="4">
    <location>
        <begin position="122"/>
        <end position="166"/>
    </location>
</feature>
<evidence type="ECO:0000313" key="6">
    <source>
        <dbReference type="EMBL" id="KIJ92521.1"/>
    </source>
</evidence>
<reference evidence="6 7" key="1">
    <citation type="submission" date="2014-04" db="EMBL/GenBank/DDBJ databases">
        <authorList>
            <consortium name="DOE Joint Genome Institute"/>
            <person name="Kuo A."/>
            <person name="Kohler A."/>
            <person name="Nagy L.G."/>
            <person name="Floudas D."/>
            <person name="Copeland A."/>
            <person name="Barry K.W."/>
            <person name="Cichocki N."/>
            <person name="Veneault-Fourrey C."/>
            <person name="LaButti K."/>
            <person name="Lindquist E.A."/>
            <person name="Lipzen A."/>
            <person name="Lundell T."/>
            <person name="Morin E."/>
            <person name="Murat C."/>
            <person name="Sun H."/>
            <person name="Tunlid A."/>
            <person name="Henrissat B."/>
            <person name="Grigoriev I.V."/>
            <person name="Hibbett D.S."/>
            <person name="Martin F."/>
            <person name="Nordberg H.P."/>
            <person name="Cantor M.N."/>
            <person name="Hua S.X."/>
        </authorList>
    </citation>
    <scope>NUCLEOTIDE SEQUENCE [LARGE SCALE GENOMIC DNA]</scope>
    <source>
        <strain evidence="6 7">LaAM-08-1</strain>
    </source>
</reference>
<keyword evidence="3" id="KW-0964">Secreted</keyword>
<gene>
    <name evidence="6" type="ORF">K443DRAFT_685209</name>
</gene>
<dbReference type="GO" id="GO:0043657">
    <property type="term" value="C:host cell"/>
    <property type="evidence" value="ECO:0007669"/>
    <property type="project" value="UniProtKB-SubCell"/>
</dbReference>
<dbReference type="InterPro" id="IPR045379">
    <property type="entry name" value="Crinkler_N"/>
</dbReference>
<evidence type="ECO:0000256" key="3">
    <source>
        <dbReference type="ARBA" id="ARBA00022525"/>
    </source>
</evidence>
<sequence length="166" mass="18505">MVEEVTLRCMLLDNGPNQPFIVRIRVDESVFDLMEKILKSTENRTREYDAQDILLYKLKEPIPVSPSEDLFRHIQNKGDIQSFAVPVEDISKSLSDVFPHGVADRDRNIHFVVNLPPAREILPPRKRTRTDQDSSGKVEAVSSITPSSSKPSGSGSSPVPQPLQAG</sequence>
<dbReference type="EMBL" id="KN838904">
    <property type="protein sequence ID" value="KIJ92521.1"/>
    <property type="molecule type" value="Genomic_DNA"/>
</dbReference>
<keyword evidence="7" id="KW-1185">Reference proteome</keyword>
<evidence type="ECO:0000259" key="5">
    <source>
        <dbReference type="Pfam" id="PF20147"/>
    </source>
</evidence>
<comment type="subcellular location">
    <subcellularLocation>
        <location evidence="1">Host cell</location>
    </subcellularLocation>
    <subcellularLocation>
        <location evidence="2">Secreted</location>
    </subcellularLocation>
</comment>
<dbReference type="GO" id="GO:0005576">
    <property type="term" value="C:extracellular region"/>
    <property type="evidence" value="ECO:0007669"/>
    <property type="project" value="UniProtKB-SubCell"/>
</dbReference>
<protein>
    <recommendedName>
        <fullName evidence="5">Crinkler effector protein N-terminal domain-containing protein</fullName>
    </recommendedName>
</protein>
<evidence type="ECO:0000256" key="4">
    <source>
        <dbReference type="SAM" id="MobiDB-lite"/>
    </source>
</evidence>
<accession>A0A0C9X4I7</accession>
<evidence type="ECO:0000256" key="2">
    <source>
        <dbReference type="ARBA" id="ARBA00004613"/>
    </source>
</evidence>
<feature type="domain" description="Crinkler effector protein N-terminal" evidence="5">
    <location>
        <begin position="5"/>
        <end position="113"/>
    </location>
</feature>
<dbReference type="Proteomes" id="UP000054477">
    <property type="component" value="Unassembled WGS sequence"/>
</dbReference>
<name>A0A0C9X4I7_9AGAR</name>